<evidence type="ECO:0000313" key="1">
    <source>
        <dbReference type="EMBL" id="EMS55638.1"/>
    </source>
</evidence>
<dbReference type="PANTHER" id="PTHR34480:SF11">
    <property type="entry name" value="OS05G0173500 PROTEIN"/>
    <property type="match status" value="1"/>
</dbReference>
<gene>
    <name evidence="1" type="ORF">TRIUR3_12794</name>
</gene>
<dbReference type="EMBL" id="KD167975">
    <property type="protein sequence ID" value="EMS55638.1"/>
    <property type="molecule type" value="Genomic_DNA"/>
</dbReference>
<dbReference type="PANTHER" id="PTHR34480">
    <property type="entry name" value="OS01G0967800 PROTEIN-RELATED"/>
    <property type="match status" value="1"/>
</dbReference>
<sequence length="158" mass="18206">MKIGILTASHIIGTRGSRLRPWNCDKLGLDKKNDYIYGLNYDSITRKDLDHLYLEIWKRVAKQKMDFNDALGEIYQQDMFPLLMGQIKLELVKHPPSSLGWMKNKYDTYMACIDEQAPKSTGVLTDATCSDYNNRFTDKGCPRQSLQYSKLKESNDAV</sequence>
<protein>
    <submittedName>
        <fullName evidence="1">Uncharacterized protein</fullName>
    </submittedName>
</protein>
<dbReference type="AlphaFoldDB" id="M7YXW8"/>
<name>M7YXW8_TRIUA</name>
<accession>M7YXW8</accession>
<organism evidence="1">
    <name type="scientific">Triticum urartu</name>
    <name type="common">Red wild einkorn</name>
    <name type="synonym">Crithodium urartu</name>
    <dbReference type="NCBI Taxonomy" id="4572"/>
    <lineage>
        <taxon>Eukaryota</taxon>
        <taxon>Viridiplantae</taxon>
        <taxon>Streptophyta</taxon>
        <taxon>Embryophyta</taxon>
        <taxon>Tracheophyta</taxon>
        <taxon>Spermatophyta</taxon>
        <taxon>Magnoliopsida</taxon>
        <taxon>Liliopsida</taxon>
        <taxon>Poales</taxon>
        <taxon>Poaceae</taxon>
        <taxon>BOP clade</taxon>
        <taxon>Pooideae</taxon>
        <taxon>Triticodae</taxon>
        <taxon>Triticeae</taxon>
        <taxon>Triticinae</taxon>
        <taxon>Triticum</taxon>
    </lineage>
</organism>
<proteinExistence type="predicted"/>
<reference evidence="1" key="1">
    <citation type="journal article" date="2013" name="Nature">
        <title>Draft genome of the wheat A-genome progenitor Triticum urartu.</title>
        <authorList>
            <person name="Ling H.Q."/>
            <person name="Zhao S."/>
            <person name="Liu D."/>
            <person name="Wang J."/>
            <person name="Sun H."/>
            <person name="Zhang C."/>
            <person name="Fan H."/>
            <person name="Li D."/>
            <person name="Dong L."/>
            <person name="Tao Y."/>
            <person name="Gao C."/>
            <person name="Wu H."/>
            <person name="Li Y."/>
            <person name="Cui Y."/>
            <person name="Guo X."/>
            <person name="Zheng S."/>
            <person name="Wang B."/>
            <person name="Yu K."/>
            <person name="Liang Q."/>
            <person name="Yang W."/>
            <person name="Lou X."/>
            <person name="Chen J."/>
            <person name="Feng M."/>
            <person name="Jian J."/>
            <person name="Zhang X."/>
            <person name="Luo G."/>
            <person name="Jiang Y."/>
            <person name="Liu J."/>
            <person name="Wang Z."/>
            <person name="Sha Y."/>
            <person name="Zhang B."/>
            <person name="Wu H."/>
            <person name="Tang D."/>
            <person name="Shen Q."/>
            <person name="Xue P."/>
            <person name="Zou S."/>
            <person name="Wang X."/>
            <person name="Liu X."/>
            <person name="Wang F."/>
            <person name="Yang Y."/>
            <person name="An X."/>
            <person name="Dong Z."/>
            <person name="Zhang K."/>
            <person name="Zhang X."/>
            <person name="Luo M.C."/>
            <person name="Dvorak J."/>
            <person name="Tong Y."/>
            <person name="Wang J."/>
            <person name="Yang H."/>
            <person name="Li Z."/>
            <person name="Wang D."/>
            <person name="Zhang A."/>
            <person name="Wang J."/>
        </authorList>
    </citation>
    <scope>NUCLEOTIDE SEQUENCE</scope>
</reference>